<dbReference type="EC" id="4.2.2.n1" evidence="4"/>
<dbReference type="PANTHER" id="PTHR37423:SF2">
    <property type="entry name" value="MEMBRANE-BOUND LYTIC MUREIN TRANSGLYCOSYLASE C"/>
    <property type="match status" value="1"/>
</dbReference>
<sequence>MTSRFEAFVAEASHRFGIPAAWIRAVMHAESFGEVRAISPKGAMGLMQIMPETWAALRRRYALGVDPYDAHDNIMAGAAYLRELHDRYGIPGFLAAYNAGPARWEDHLATGRPLPAETRAYLTRLAPIVGGSAIDDTALLASIVRSWTQASLFPEQRSDAPSDKTTAAQPRGSTRAGISPAQDWTGLAPQSDGLFVALSSAGRSQ</sequence>
<keyword evidence="5" id="KW-1185">Reference proteome</keyword>
<organism evidence="4 5">
    <name type="scientific">Thiobacillus sedimenti</name>
    <dbReference type="NCBI Taxonomy" id="3110231"/>
    <lineage>
        <taxon>Bacteria</taxon>
        <taxon>Pseudomonadati</taxon>
        <taxon>Pseudomonadota</taxon>
        <taxon>Betaproteobacteria</taxon>
        <taxon>Nitrosomonadales</taxon>
        <taxon>Thiobacillaceae</taxon>
        <taxon>Thiobacillus</taxon>
    </lineage>
</organism>
<dbReference type="PANTHER" id="PTHR37423">
    <property type="entry name" value="SOLUBLE LYTIC MUREIN TRANSGLYCOSYLASE-RELATED"/>
    <property type="match status" value="1"/>
</dbReference>
<dbReference type="CDD" id="cd00254">
    <property type="entry name" value="LT-like"/>
    <property type="match status" value="1"/>
</dbReference>
<evidence type="ECO:0000313" key="4">
    <source>
        <dbReference type="EMBL" id="WRS38170.1"/>
    </source>
</evidence>
<feature type="region of interest" description="Disordered" evidence="2">
    <location>
        <begin position="154"/>
        <end position="188"/>
    </location>
</feature>
<dbReference type="InterPro" id="IPR008258">
    <property type="entry name" value="Transglycosylase_SLT_dom_1"/>
</dbReference>
<evidence type="ECO:0000256" key="2">
    <source>
        <dbReference type="SAM" id="MobiDB-lite"/>
    </source>
</evidence>
<dbReference type="SUPFAM" id="SSF53955">
    <property type="entry name" value="Lysozyme-like"/>
    <property type="match status" value="1"/>
</dbReference>
<feature type="domain" description="Transglycosylase SLT" evidence="3">
    <location>
        <begin position="10"/>
        <end position="106"/>
    </location>
</feature>
<dbReference type="Gene3D" id="1.10.530.10">
    <property type="match status" value="1"/>
</dbReference>
<proteinExistence type="inferred from homology"/>
<dbReference type="RefSeq" id="WP_324778770.1">
    <property type="nucleotide sequence ID" value="NZ_CP141769.1"/>
</dbReference>
<dbReference type="GO" id="GO:0016829">
    <property type="term" value="F:lyase activity"/>
    <property type="evidence" value="ECO:0007669"/>
    <property type="project" value="UniProtKB-KW"/>
</dbReference>
<dbReference type="EMBL" id="CP141769">
    <property type="protein sequence ID" value="WRS38170.1"/>
    <property type="molecule type" value="Genomic_DNA"/>
</dbReference>
<reference evidence="4 5" key="1">
    <citation type="submission" date="2023-12" db="EMBL/GenBank/DDBJ databases">
        <title>Thiobacillus sedimentum sp. nov., a chemolithoautotrophic sulfur-oxidizing bacterium isolated from freshwater sediment.</title>
        <authorList>
            <person name="Luo J."/>
            <person name="Dai C."/>
        </authorList>
    </citation>
    <scope>NUCLEOTIDE SEQUENCE [LARGE SCALE GENOMIC DNA]</scope>
    <source>
        <strain evidence="4 5">SCUT-2</strain>
    </source>
</reference>
<dbReference type="Pfam" id="PF01464">
    <property type="entry name" value="SLT"/>
    <property type="match status" value="1"/>
</dbReference>
<dbReference type="InterPro" id="IPR023346">
    <property type="entry name" value="Lysozyme-like_dom_sf"/>
</dbReference>
<dbReference type="Proteomes" id="UP001334732">
    <property type="component" value="Chromosome"/>
</dbReference>
<evidence type="ECO:0000259" key="3">
    <source>
        <dbReference type="Pfam" id="PF01464"/>
    </source>
</evidence>
<keyword evidence="4" id="KW-0456">Lyase</keyword>
<comment type="similarity">
    <text evidence="1">Belongs to the transglycosylase Slt family.</text>
</comment>
<evidence type="ECO:0000313" key="5">
    <source>
        <dbReference type="Proteomes" id="UP001334732"/>
    </source>
</evidence>
<accession>A0ABZ1CGP7</accession>
<gene>
    <name evidence="4" type="ORF">VA613_09105</name>
</gene>
<protein>
    <submittedName>
        <fullName evidence="4">Lytic transglycosylase domain-containing protein</fullName>
        <ecNumber evidence="4">4.2.2.n1</ecNumber>
    </submittedName>
</protein>
<feature type="compositionally biased region" description="Polar residues" evidence="2">
    <location>
        <begin position="163"/>
        <end position="172"/>
    </location>
</feature>
<evidence type="ECO:0000256" key="1">
    <source>
        <dbReference type="ARBA" id="ARBA00007734"/>
    </source>
</evidence>
<name>A0ABZ1CGP7_9PROT</name>